<organism evidence="1">
    <name type="scientific">Sesamum latifolium</name>
    <dbReference type="NCBI Taxonomy" id="2727402"/>
    <lineage>
        <taxon>Eukaryota</taxon>
        <taxon>Viridiplantae</taxon>
        <taxon>Streptophyta</taxon>
        <taxon>Embryophyta</taxon>
        <taxon>Tracheophyta</taxon>
        <taxon>Spermatophyta</taxon>
        <taxon>Magnoliopsida</taxon>
        <taxon>eudicotyledons</taxon>
        <taxon>Gunneridae</taxon>
        <taxon>Pentapetalae</taxon>
        <taxon>asterids</taxon>
        <taxon>lamiids</taxon>
        <taxon>Lamiales</taxon>
        <taxon>Pedaliaceae</taxon>
        <taxon>Sesamum</taxon>
    </lineage>
</organism>
<proteinExistence type="predicted"/>
<protein>
    <submittedName>
        <fullName evidence="1">Uncharacterized protein</fullName>
    </submittedName>
</protein>
<name>A0AAW2YA20_9LAMI</name>
<reference evidence="1" key="1">
    <citation type="submission" date="2020-06" db="EMBL/GenBank/DDBJ databases">
        <authorList>
            <person name="Li T."/>
            <person name="Hu X."/>
            <person name="Zhang T."/>
            <person name="Song X."/>
            <person name="Zhang H."/>
            <person name="Dai N."/>
            <person name="Sheng W."/>
            <person name="Hou X."/>
            <person name="Wei L."/>
        </authorList>
    </citation>
    <scope>NUCLEOTIDE SEQUENCE</scope>
    <source>
        <strain evidence="1">KEN1</strain>
        <tissue evidence="1">Leaf</tissue>
    </source>
</reference>
<accession>A0AAW2YA20</accession>
<sequence>MPPFRALYGRSPPSIAHYLSEGTDVAAVEDMIRVHNTILSVAKSHLARARQRMKSQADTHRQEYSFSAGDWVLLRLQPYRQ</sequence>
<dbReference type="EMBL" id="JACGWN010000001">
    <property type="protein sequence ID" value="KAL0462677.1"/>
    <property type="molecule type" value="Genomic_DNA"/>
</dbReference>
<gene>
    <name evidence="1" type="ORF">Slati_0155300</name>
</gene>
<reference evidence="1" key="2">
    <citation type="journal article" date="2024" name="Plant">
        <title>Genomic evolution and insights into agronomic trait innovations of Sesamum species.</title>
        <authorList>
            <person name="Miao H."/>
            <person name="Wang L."/>
            <person name="Qu L."/>
            <person name="Liu H."/>
            <person name="Sun Y."/>
            <person name="Le M."/>
            <person name="Wang Q."/>
            <person name="Wei S."/>
            <person name="Zheng Y."/>
            <person name="Lin W."/>
            <person name="Duan Y."/>
            <person name="Cao H."/>
            <person name="Xiong S."/>
            <person name="Wang X."/>
            <person name="Wei L."/>
            <person name="Li C."/>
            <person name="Ma Q."/>
            <person name="Ju M."/>
            <person name="Zhao R."/>
            <person name="Li G."/>
            <person name="Mu C."/>
            <person name="Tian Q."/>
            <person name="Mei H."/>
            <person name="Zhang T."/>
            <person name="Gao T."/>
            <person name="Zhang H."/>
        </authorList>
    </citation>
    <scope>NUCLEOTIDE SEQUENCE</scope>
    <source>
        <strain evidence="1">KEN1</strain>
    </source>
</reference>
<comment type="caution">
    <text evidence="1">The sequence shown here is derived from an EMBL/GenBank/DDBJ whole genome shotgun (WGS) entry which is preliminary data.</text>
</comment>
<evidence type="ECO:0000313" key="1">
    <source>
        <dbReference type="EMBL" id="KAL0462677.1"/>
    </source>
</evidence>
<dbReference type="AlphaFoldDB" id="A0AAW2YA20"/>